<dbReference type="OrthoDB" id="283037at2759"/>
<dbReference type="Proteomes" id="UP000683925">
    <property type="component" value="Unassembled WGS sequence"/>
</dbReference>
<dbReference type="AlphaFoldDB" id="A0A8S1SM85"/>
<accession>A0A8S1SM85</accession>
<evidence type="ECO:0000313" key="2">
    <source>
        <dbReference type="Proteomes" id="UP000683925"/>
    </source>
</evidence>
<evidence type="ECO:0000313" key="1">
    <source>
        <dbReference type="EMBL" id="CAD8142591.1"/>
    </source>
</evidence>
<dbReference type="EMBL" id="CAJJDP010000014">
    <property type="protein sequence ID" value="CAD8142591.1"/>
    <property type="molecule type" value="Genomic_DNA"/>
</dbReference>
<comment type="caution">
    <text evidence="1">The sequence shown here is derived from an EMBL/GenBank/DDBJ whole genome shotgun (WGS) entry which is preliminary data.</text>
</comment>
<sequence>MNLLKKATNVFCSIPEHKDVDQKIIHLCLDQKCQISKKALCGLCLGDQHFGHKSINLSNLDTLIKNEWSRELQQYNQKTKDLTDCIQMSIAAILNKITLLQQQIQNFVNQQMQESQVCILKRKYLDQQNLSEKDFEQLAKDIRESIFYKEGVPEYKQIDYEPSDKFQSLASRLVFDAALFCRDITLITKANIIHSSFTEQVQEILYQIQNLTTLIERPLSQIVQSKKIFGNDRSDTQSNQRLDFDQQSQLGTFGQTQFCIQKQVKLRSLEMKGFVKIYDEFFNKPFTQTHIELIKLKCNSQSQICIGGVSIKEPDQFILCATDYASEFYTETQNLNLARKSRNGDVYWYYVRNRCIGFSPMSKIDLKYPDVDNEEGDLRFSLWLFHGQGGYRIGRIESLEQSVDYKFQYCHDDFRETPVYYRPYLESQNKYGQQRDTADENENTQPCFQNNLKRANSCKILKPIFQVVFDPMEIEEEEKIIQELIASQPSIINVAIQVDLDQYFQKINIKLNKELMKNNHLRNSYLDIFEKDSIQRKQCSTTELLINLFKTSYTEFMNKSIDNIGIIKLFIEDNIDAFITGSLIPPQQVWHDYKILILAIIIKIMRMKSTTGQLIYECMVAQLYEKLACVFKNEAPPIPEFKDYFEWYFWSSDRNKQLEINELTEDEQRQLRIVSIIRKYSFLFWSLLWIDPNQILNLNPDLQQFREQQKIPAYRYLNKDRQMFATLILKFVQCNTFACVPALNALFDVVQDKKILLPIFNKFSDILNNEGLLESLLDDIGPLKEQAKNEFFVYPQVHDKGLVKIVQGKLKILRDEPSQTENDFYAKLFLNDQRPTFYQD</sequence>
<proteinExistence type="predicted"/>
<organism evidence="1 2">
    <name type="scientific">Paramecium octaurelia</name>
    <dbReference type="NCBI Taxonomy" id="43137"/>
    <lineage>
        <taxon>Eukaryota</taxon>
        <taxon>Sar</taxon>
        <taxon>Alveolata</taxon>
        <taxon>Ciliophora</taxon>
        <taxon>Intramacronucleata</taxon>
        <taxon>Oligohymenophorea</taxon>
        <taxon>Peniculida</taxon>
        <taxon>Parameciidae</taxon>
        <taxon>Paramecium</taxon>
    </lineage>
</organism>
<gene>
    <name evidence="1" type="ORF">POCTA_138.1.T0140054</name>
</gene>
<keyword evidence="2" id="KW-1185">Reference proteome</keyword>
<protein>
    <submittedName>
        <fullName evidence="1">Uncharacterized protein</fullName>
    </submittedName>
</protein>
<name>A0A8S1SM85_PAROT</name>
<reference evidence="1" key="1">
    <citation type="submission" date="2021-01" db="EMBL/GenBank/DDBJ databases">
        <authorList>
            <consortium name="Genoscope - CEA"/>
            <person name="William W."/>
        </authorList>
    </citation>
    <scope>NUCLEOTIDE SEQUENCE</scope>
</reference>